<comment type="caution">
    <text evidence="2">The sequence shown here is derived from an EMBL/GenBank/DDBJ whole genome shotgun (WGS) entry which is preliminary data.</text>
</comment>
<protein>
    <recommendedName>
        <fullName evidence="4">YHS domain-containing protein</fullName>
    </recommendedName>
</protein>
<evidence type="ECO:0000256" key="1">
    <source>
        <dbReference type="SAM" id="SignalP"/>
    </source>
</evidence>
<dbReference type="RefSeq" id="WP_307276340.1">
    <property type="nucleotide sequence ID" value="NZ_JAUSVX010000008.1"/>
</dbReference>
<evidence type="ECO:0008006" key="4">
    <source>
        <dbReference type="Google" id="ProtNLM"/>
    </source>
</evidence>
<feature type="signal peptide" evidence="1">
    <location>
        <begin position="1"/>
        <end position="31"/>
    </location>
</feature>
<keyword evidence="3" id="KW-1185">Reference proteome</keyword>
<accession>A0ABU0JAS9</accession>
<reference evidence="2 3" key="1">
    <citation type="submission" date="2023-07" db="EMBL/GenBank/DDBJ databases">
        <title>Genomic Encyclopedia of Type Strains, Phase IV (KMG-IV): sequencing the most valuable type-strain genomes for metagenomic binning, comparative biology and taxonomic classification.</title>
        <authorList>
            <person name="Goeker M."/>
        </authorList>
    </citation>
    <scope>NUCLEOTIDE SEQUENCE [LARGE SCALE GENOMIC DNA]</scope>
    <source>
        <strain evidence="2 3">DSM 19619</strain>
    </source>
</reference>
<gene>
    <name evidence="2" type="ORF">QO011_004387</name>
</gene>
<evidence type="ECO:0000313" key="2">
    <source>
        <dbReference type="EMBL" id="MDQ0471364.1"/>
    </source>
</evidence>
<name>A0ABU0JAS9_9HYPH</name>
<keyword evidence="1" id="KW-0732">Signal</keyword>
<proteinExistence type="predicted"/>
<dbReference type="EMBL" id="JAUSVX010000008">
    <property type="protein sequence ID" value="MDQ0471364.1"/>
    <property type="molecule type" value="Genomic_DNA"/>
</dbReference>
<dbReference type="Proteomes" id="UP001242480">
    <property type="component" value="Unassembled WGS sequence"/>
</dbReference>
<evidence type="ECO:0000313" key="3">
    <source>
        <dbReference type="Proteomes" id="UP001242480"/>
    </source>
</evidence>
<organism evidence="2 3">
    <name type="scientific">Labrys wisconsinensis</name>
    <dbReference type="NCBI Taxonomy" id="425677"/>
    <lineage>
        <taxon>Bacteria</taxon>
        <taxon>Pseudomonadati</taxon>
        <taxon>Pseudomonadota</taxon>
        <taxon>Alphaproteobacteria</taxon>
        <taxon>Hyphomicrobiales</taxon>
        <taxon>Xanthobacteraceae</taxon>
        <taxon>Labrys</taxon>
    </lineage>
</organism>
<dbReference type="NCBIfam" id="NF041384">
    <property type="entry name" value="YHS_seleno_dom"/>
    <property type="match status" value="1"/>
</dbReference>
<sequence length="175" mass="18007">MTDFRFRLARRIVPTLAALALGLGGLAGASAGTLQLDGIALGEVGLTERIVTDRISGVAIGGYDPVAYFAAGRPVAGSADFQLVWNGAAWRFANEGNMAAFAADPGVFAPAFGGYDAGAVGRGVAAAGDPRVFAIAGERLYLFRDGASRDDFLTSPRRAATAEAAWPALEAGLMR</sequence>
<feature type="chain" id="PRO_5045765714" description="YHS domain-containing protein" evidence="1">
    <location>
        <begin position="32"/>
        <end position="175"/>
    </location>
</feature>